<dbReference type="PANTHER" id="PTHR47707:SF1">
    <property type="entry name" value="NUDIX HYDROLASE FAMILY PROTEIN"/>
    <property type="match status" value="1"/>
</dbReference>
<evidence type="ECO:0000259" key="8">
    <source>
        <dbReference type="PROSITE" id="PS51462"/>
    </source>
</evidence>
<comment type="caution">
    <text evidence="9">The sequence shown here is derived from an EMBL/GenBank/DDBJ whole genome shotgun (WGS) entry which is preliminary data.</text>
</comment>
<gene>
    <name evidence="9" type="ORF">GCM10023216_25370</name>
</gene>
<evidence type="ECO:0000256" key="1">
    <source>
        <dbReference type="ARBA" id="ARBA00001946"/>
    </source>
</evidence>
<evidence type="ECO:0000313" key="10">
    <source>
        <dbReference type="Proteomes" id="UP001500956"/>
    </source>
</evidence>
<keyword evidence="7" id="KW-0234">DNA repair</keyword>
<dbReference type="CDD" id="cd04693">
    <property type="entry name" value="NUDIX_Hydrolase"/>
    <property type="match status" value="1"/>
</dbReference>
<name>A0ABP8YJL0_9MICO</name>
<dbReference type="Proteomes" id="UP001500956">
    <property type="component" value="Unassembled WGS sequence"/>
</dbReference>
<dbReference type="PROSITE" id="PS51462">
    <property type="entry name" value="NUDIX"/>
    <property type="match status" value="1"/>
</dbReference>
<keyword evidence="3" id="KW-0479">Metal-binding</keyword>
<proteinExistence type="inferred from homology"/>
<evidence type="ECO:0000256" key="7">
    <source>
        <dbReference type="ARBA" id="ARBA00023204"/>
    </source>
</evidence>
<reference evidence="10" key="1">
    <citation type="journal article" date="2019" name="Int. J. Syst. Evol. Microbiol.">
        <title>The Global Catalogue of Microorganisms (GCM) 10K type strain sequencing project: providing services to taxonomists for standard genome sequencing and annotation.</title>
        <authorList>
            <consortium name="The Broad Institute Genomics Platform"/>
            <consortium name="The Broad Institute Genome Sequencing Center for Infectious Disease"/>
            <person name="Wu L."/>
            <person name="Ma J."/>
        </authorList>
    </citation>
    <scope>NUCLEOTIDE SEQUENCE [LARGE SCALE GENOMIC DNA]</scope>
    <source>
        <strain evidence="10">JCM 18063</strain>
    </source>
</reference>
<evidence type="ECO:0000256" key="4">
    <source>
        <dbReference type="ARBA" id="ARBA00022763"/>
    </source>
</evidence>
<evidence type="ECO:0000256" key="6">
    <source>
        <dbReference type="ARBA" id="ARBA00022842"/>
    </source>
</evidence>
<comment type="cofactor">
    <cofactor evidence="1">
        <name>Mg(2+)</name>
        <dbReference type="ChEBI" id="CHEBI:18420"/>
    </cofactor>
</comment>
<accession>A0ABP8YJL0</accession>
<sequence length="171" mass="18971">MVDTEWWDVIDEAGDPTGETYRRGANDWPAGRFHLIVATAVVRTDGSVLLTRRAATKEFALAWEFPGGSALAGESSRRAARRELHEETGLLVPTDSLRPVGRFTEASALLDMYLAPVHGVPDVTPDGVEVDRAEWVSWNEVEARLRAGRMAEPWTDRLRALLKPLRRIAGP</sequence>
<dbReference type="PANTHER" id="PTHR47707">
    <property type="entry name" value="8-OXO-DGTP DIPHOSPHATASE"/>
    <property type="match status" value="1"/>
</dbReference>
<dbReference type="Pfam" id="PF00293">
    <property type="entry name" value="NUDIX"/>
    <property type="match status" value="1"/>
</dbReference>
<protein>
    <recommendedName>
        <fullName evidence="8">Nudix hydrolase domain-containing protein</fullName>
    </recommendedName>
</protein>
<keyword evidence="4" id="KW-0227">DNA damage</keyword>
<organism evidence="9 10">
    <name type="scientific">Isoptericola chiayiensis</name>
    <dbReference type="NCBI Taxonomy" id="579446"/>
    <lineage>
        <taxon>Bacteria</taxon>
        <taxon>Bacillati</taxon>
        <taxon>Actinomycetota</taxon>
        <taxon>Actinomycetes</taxon>
        <taxon>Micrococcales</taxon>
        <taxon>Promicromonosporaceae</taxon>
        <taxon>Isoptericola</taxon>
    </lineage>
</organism>
<evidence type="ECO:0000256" key="2">
    <source>
        <dbReference type="ARBA" id="ARBA00005582"/>
    </source>
</evidence>
<dbReference type="InterPro" id="IPR000086">
    <property type="entry name" value="NUDIX_hydrolase_dom"/>
</dbReference>
<evidence type="ECO:0000256" key="5">
    <source>
        <dbReference type="ARBA" id="ARBA00022801"/>
    </source>
</evidence>
<keyword evidence="5" id="KW-0378">Hydrolase</keyword>
<keyword evidence="10" id="KW-1185">Reference proteome</keyword>
<dbReference type="EMBL" id="BAABID010000013">
    <property type="protein sequence ID" value="GAA4732183.1"/>
    <property type="molecule type" value="Genomic_DNA"/>
</dbReference>
<evidence type="ECO:0000313" key="9">
    <source>
        <dbReference type="EMBL" id="GAA4732183.1"/>
    </source>
</evidence>
<dbReference type="RefSeq" id="WP_216648331.1">
    <property type="nucleotide sequence ID" value="NZ_BAABID010000013.1"/>
</dbReference>
<dbReference type="InterPro" id="IPR047127">
    <property type="entry name" value="MutT-like"/>
</dbReference>
<evidence type="ECO:0000256" key="3">
    <source>
        <dbReference type="ARBA" id="ARBA00022723"/>
    </source>
</evidence>
<keyword evidence="6" id="KW-0460">Magnesium</keyword>
<dbReference type="PROSITE" id="PS00893">
    <property type="entry name" value="NUDIX_BOX"/>
    <property type="match status" value="1"/>
</dbReference>
<comment type="similarity">
    <text evidence="2">Belongs to the Nudix hydrolase family.</text>
</comment>
<dbReference type="InterPro" id="IPR020084">
    <property type="entry name" value="NUDIX_hydrolase_CS"/>
</dbReference>
<feature type="domain" description="Nudix hydrolase" evidence="8">
    <location>
        <begin position="32"/>
        <end position="158"/>
    </location>
</feature>